<comment type="caution">
    <text evidence="1">The sequence shown here is derived from an EMBL/GenBank/DDBJ whole genome shotgun (WGS) entry which is preliminary data.</text>
</comment>
<protein>
    <submittedName>
        <fullName evidence="1">Uncharacterized protein</fullName>
    </submittedName>
</protein>
<proteinExistence type="predicted"/>
<accession>A0A4C2AE41</accession>
<sequence length="137" mass="15501">MYSGGRSWPSELSLTKRNEAAEAGSLPVAYNATARRDSMLVKKNGIILHKNKISCDTCLRYVDASSKPRTAAGRLPQADMYRYTCVVSSAKRVRIFLKERRSRMDVIEDKCGTKFSRIRNDFVVLRRNNGVVGRALR</sequence>
<dbReference type="AlphaFoldDB" id="A0A4C2AE41"/>
<dbReference type="Proteomes" id="UP000299102">
    <property type="component" value="Unassembled WGS sequence"/>
</dbReference>
<gene>
    <name evidence="1" type="ORF">EVAR_62641_1</name>
</gene>
<name>A0A4C2AE41_EUMVA</name>
<keyword evidence="2" id="KW-1185">Reference proteome</keyword>
<evidence type="ECO:0000313" key="1">
    <source>
        <dbReference type="EMBL" id="GBP98318.1"/>
    </source>
</evidence>
<reference evidence="1 2" key="1">
    <citation type="journal article" date="2019" name="Commun. Biol.">
        <title>The bagworm genome reveals a unique fibroin gene that provides high tensile strength.</title>
        <authorList>
            <person name="Kono N."/>
            <person name="Nakamura H."/>
            <person name="Ohtoshi R."/>
            <person name="Tomita M."/>
            <person name="Numata K."/>
            <person name="Arakawa K."/>
        </authorList>
    </citation>
    <scope>NUCLEOTIDE SEQUENCE [LARGE SCALE GENOMIC DNA]</scope>
</reference>
<organism evidence="1 2">
    <name type="scientific">Eumeta variegata</name>
    <name type="common">Bagworm moth</name>
    <name type="synonym">Eumeta japonica</name>
    <dbReference type="NCBI Taxonomy" id="151549"/>
    <lineage>
        <taxon>Eukaryota</taxon>
        <taxon>Metazoa</taxon>
        <taxon>Ecdysozoa</taxon>
        <taxon>Arthropoda</taxon>
        <taxon>Hexapoda</taxon>
        <taxon>Insecta</taxon>
        <taxon>Pterygota</taxon>
        <taxon>Neoptera</taxon>
        <taxon>Endopterygota</taxon>
        <taxon>Lepidoptera</taxon>
        <taxon>Glossata</taxon>
        <taxon>Ditrysia</taxon>
        <taxon>Tineoidea</taxon>
        <taxon>Psychidae</taxon>
        <taxon>Oiketicinae</taxon>
        <taxon>Eumeta</taxon>
    </lineage>
</organism>
<dbReference type="EMBL" id="BGZK01003119">
    <property type="protein sequence ID" value="GBP98318.1"/>
    <property type="molecule type" value="Genomic_DNA"/>
</dbReference>
<evidence type="ECO:0000313" key="2">
    <source>
        <dbReference type="Proteomes" id="UP000299102"/>
    </source>
</evidence>